<comment type="caution">
    <text evidence="1">The sequence shown here is derived from an EMBL/GenBank/DDBJ whole genome shotgun (WGS) entry which is preliminary data.</text>
</comment>
<reference evidence="1 2" key="1">
    <citation type="submission" date="2009-09" db="EMBL/GenBank/DDBJ databases">
        <authorList>
            <person name="Weinstock G."/>
            <person name="Sodergren E."/>
            <person name="Clifton S."/>
            <person name="Fulton L."/>
            <person name="Fulton B."/>
            <person name="Courtney L."/>
            <person name="Fronick C."/>
            <person name="Harrison M."/>
            <person name="Strong C."/>
            <person name="Farmer C."/>
            <person name="Delahaunty K."/>
            <person name="Markovic C."/>
            <person name="Hall O."/>
            <person name="Minx P."/>
            <person name="Tomlinson C."/>
            <person name="Mitreva M."/>
            <person name="Nelson J."/>
            <person name="Hou S."/>
            <person name="Wollam A."/>
            <person name="Pepin K.H."/>
            <person name="Johnson M."/>
            <person name="Bhonagiri V."/>
            <person name="Nash W.E."/>
            <person name="Warren W."/>
            <person name="Chinwalla A."/>
            <person name="Mardis E.R."/>
            <person name="Wilson R.K."/>
        </authorList>
    </citation>
    <scope>NUCLEOTIDE SEQUENCE [LARGE SCALE GENOMIC DNA]</scope>
    <source>
        <strain evidence="1 2">F0254</strain>
    </source>
</reference>
<sequence>MINIIGKLNKKTERSLDYRTILTKVNKDIYNIELKEIESIKYDSNTILSDNEWFFIEEFTKQNYCLEILKNNFSTAGYNDLEKNCIKELHYILIENEKNNCVYIQKITKSTIIKQKMIPLVSKDYKLLENETLLLFKSCPDAILDTREDKFYFRNLSILTSIFRGIEALYKEATDEDIDEFISNKFIKLDEDYTKNKIKSNNRKKILLVNEILNKLPEDSKNKLLDYTSKYCDKLIYKDGIFEISNEKELKELLYGLQERYYTTEIGREKRIANSIISIEN</sequence>
<evidence type="ECO:0008006" key="3">
    <source>
        <dbReference type="Google" id="ProtNLM"/>
    </source>
</evidence>
<gene>
    <name evidence="1" type="ORF">GCWU000323_02277</name>
</gene>
<dbReference type="Proteomes" id="UP000006233">
    <property type="component" value="Unassembled WGS sequence"/>
</dbReference>
<evidence type="ECO:0000313" key="1">
    <source>
        <dbReference type="EMBL" id="EEX73608.1"/>
    </source>
</evidence>
<name>C9N0C1_9FUSO</name>
<dbReference type="EMBL" id="ACVB02000026">
    <property type="protein sequence ID" value="EEX73608.1"/>
    <property type="molecule type" value="Genomic_DNA"/>
</dbReference>
<dbReference type="RefSeq" id="WP_006805579.1">
    <property type="nucleotide sequence ID" value="NZ_GG700633.1"/>
</dbReference>
<protein>
    <recommendedName>
        <fullName evidence="3">ATP F0F1 synthase synthase</fullName>
    </recommendedName>
</protein>
<evidence type="ECO:0000313" key="2">
    <source>
        <dbReference type="Proteomes" id="UP000006233"/>
    </source>
</evidence>
<dbReference type="HOGENOM" id="CLU_1004231_0_0_0"/>
<dbReference type="eggNOG" id="ENOG502Z9KS">
    <property type="taxonomic scope" value="Bacteria"/>
</dbReference>
<organism evidence="1 2">
    <name type="scientific">Leptotrichia hofstadii F0254</name>
    <dbReference type="NCBI Taxonomy" id="634994"/>
    <lineage>
        <taxon>Bacteria</taxon>
        <taxon>Fusobacteriati</taxon>
        <taxon>Fusobacteriota</taxon>
        <taxon>Fusobacteriia</taxon>
        <taxon>Fusobacteriales</taxon>
        <taxon>Leptotrichiaceae</taxon>
        <taxon>Leptotrichia</taxon>
    </lineage>
</organism>
<dbReference type="AlphaFoldDB" id="C9N0C1"/>
<proteinExistence type="predicted"/>
<dbReference type="STRING" id="634994.GCWU000323_02277"/>
<accession>C9N0C1</accession>